<dbReference type="STRING" id="1220926.S2JQH9"/>
<dbReference type="VEuPathDB" id="FungiDB:HMPREF1544_11257"/>
<dbReference type="GO" id="GO:0000977">
    <property type="term" value="F:RNA polymerase II transcription regulatory region sequence-specific DNA binding"/>
    <property type="evidence" value="ECO:0007669"/>
    <property type="project" value="TreeGrafter"/>
</dbReference>
<dbReference type="EMBL" id="KE124135">
    <property type="protein sequence ID" value="EPB82015.1"/>
    <property type="molecule type" value="Genomic_DNA"/>
</dbReference>
<evidence type="ECO:0000256" key="2">
    <source>
        <dbReference type="ARBA" id="ARBA00022737"/>
    </source>
</evidence>
<dbReference type="PANTHER" id="PTHR24379">
    <property type="entry name" value="KRAB AND ZINC FINGER DOMAIN-CONTAINING"/>
    <property type="match status" value="1"/>
</dbReference>
<feature type="domain" description="C2H2-type" evidence="6">
    <location>
        <begin position="315"/>
        <end position="343"/>
    </location>
</feature>
<feature type="domain" description="C2H2-type" evidence="6">
    <location>
        <begin position="182"/>
        <end position="210"/>
    </location>
</feature>
<dbReference type="Gene3D" id="3.30.160.60">
    <property type="entry name" value="Classic Zinc Finger"/>
    <property type="match status" value="2"/>
</dbReference>
<dbReference type="eggNOG" id="KOG1721">
    <property type="taxonomic scope" value="Eukaryota"/>
</dbReference>
<protein>
    <recommendedName>
        <fullName evidence="6">C2H2-type domain-containing protein</fullName>
    </recommendedName>
</protein>
<dbReference type="PANTHER" id="PTHR24379:SF127">
    <property type="entry name" value="BLOODY FINGERS-RELATED"/>
    <property type="match status" value="1"/>
</dbReference>
<keyword evidence="4" id="KW-0862">Zinc</keyword>
<feature type="domain" description="C2H2-type" evidence="6">
    <location>
        <begin position="229"/>
        <end position="257"/>
    </location>
</feature>
<dbReference type="InterPro" id="IPR003604">
    <property type="entry name" value="Matrin/U1-like-C_Znf_C2H2"/>
</dbReference>
<evidence type="ECO:0000313" key="8">
    <source>
        <dbReference type="Proteomes" id="UP000014254"/>
    </source>
</evidence>
<dbReference type="InParanoid" id="S2JQH9"/>
<dbReference type="InterPro" id="IPR013087">
    <property type="entry name" value="Znf_C2H2_type"/>
</dbReference>
<evidence type="ECO:0000256" key="3">
    <source>
        <dbReference type="ARBA" id="ARBA00022771"/>
    </source>
</evidence>
<keyword evidence="2" id="KW-0677">Repeat</keyword>
<reference evidence="8" key="1">
    <citation type="submission" date="2013-05" db="EMBL/GenBank/DDBJ databases">
        <title>The Genome sequence of Mucor circinelloides f. circinelloides 1006PhL.</title>
        <authorList>
            <consortium name="The Broad Institute Genomics Platform"/>
            <person name="Cuomo C."/>
            <person name="Earl A."/>
            <person name="Findley K."/>
            <person name="Lee S.C."/>
            <person name="Walker B."/>
            <person name="Young S."/>
            <person name="Zeng Q."/>
            <person name="Gargeya S."/>
            <person name="Fitzgerald M."/>
            <person name="Haas B."/>
            <person name="Abouelleil A."/>
            <person name="Allen A.W."/>
            <person name="Alvarado L."/>
            <person name="Arachchi H.M."/>
            <person name="Berlin A.M."/>
            <person name="Chapman S.B."/>
            <person name="Gainer-Dewar J."/>
            <person name="Goldberg J."/>
            <person name="Griggs A."/>
            <person name="Gujja S."/>
            <person name="Hansen M."/>
            <person name="Howarth C."/>
            <person name="Imamovic A."/>
            <person name="Ireland A."/>
            <person name="Larimer J."/>
            <person name="McCowan C."/>
            <person name="Murphy C."/>
            <person name="Pearson M."/>
            <person name="Poon T.W."/>
            <person name="Priest M."/>
            <person name="Roberts A."/>
            <person name="Saif S."/>
            <person name="Shea T."/>
            <person name="Sisk P."/>
            <person name="Sykes S."/>
            <person name="Wortman J."/>
            <person name="Nusbaum C."/>
            <person name="Birren B."/>
        </authorList>
    </citation>
    <scope>NUCLEOTIDE SEQUENCE [LARGE SCALE GENOMIC DNA]</scope>
    <source>
        <strain evidence="8">1006PhL</strain>
    </source>
</reference>
<evidence type="ECO:0000256" key="4">
    <source>
        <dbReference type="ARBA" id="ARBA00022833"/>
    </source>
</evidence>
<organism evidence="7 8">
    <name type="scientific">Mucor circinelloides f. circinelloides (strain 1006PhL)</name>
    <name type="common">Mucormycosis agent</name>
    <name type="synonym">Calyptromyces circinelloides</name>
    <dbReference type="NCBI Taxonomy" id="1220926"/>
    <lineage>
        <taxon>Eukaryota</taxon>
        <taxon>Fungi</taxon>
        <taxon>Fungi incertae sedis</taxon>
        <taxon>Mucoromycota</taxon>
        <taxon>Mucoromycotina</taxon>
        <taxon>Mucoromycetes</taxon>
        <taxon>Mucorales</taxon>
        <taxon>Mucorineae</taxon>
        <taxon>Mucoraceae</taxon>
        <taxon>Mucor</taxon>
    </lineage>
</organism>
<keyword evidence="3 5" id="KW-0863">Zinc-finger</keyword>
<dbReference type="OMA" id="NQHGQTF"/>
<dbReference type="GO" id="GO:0000981">
    <property type="term" value="F:DNA-binding transcription factor activity, RNA polymerase II-specific"/>
    <property type="evidence" value="ECO:0007669"/>
    <property type="project" value="TreeGrafter"/>
</dbReference>
<dbReference type="PROSITE" id="PS00028">
    <property type="entry name" value="ZINC_FINGER_C2H2_1"/>
    <property type="match status" value="7"/>
</dbReference>
<dbReference type="PROSITE" id="PS50157">
    <property type="entry name" value="ZINC_FINGER_C2H2_2"/>
    <property type="match status" value="5"/>
</dbReference>
<evidence type="ECO:0000313" key="7">
    <source>
        <dbReference type="EMBL" id="EPB82015.1"/>
    </source>
</evidence>
<gene>
    <name evidence="7" type="ORF">HMPREF1544_11257</name>
</gene>
<evidence type="ECO:0000259" key="6">
    <source>
        <dbReference type="PROSITE" id="PS50157"/>
    </source>
</evidence>
<evidence type="ECO:0000256" key="1">
    <source>
        <dbReference type="ARBA" id="ARBA00022723"/>
    </source>
</evidence>
<dbReference type="Pfam" id="PF12874">
    <property type="entry name" value="zf-met"/>
    <property type="match status" value="1"/>
</dbReference>
<keyword evidence="8" id="KW-1185">Reference proteome</keyword>
<dbReference type="GO" id="GO:0008270">
    <property type="term" value="F:zinc ion binding"/>
    <property type="evidence" value="ECO:0007669"/>
    <property type="project" value="UniProtKB-KW"/>
</dbReference>
<keyword evidence="1" id="KW-0479">Metal-binding</keyword>
<feature type="domain" description="C2H2-type" evidence="6">
    <location>
        <begin position="502"/>
        <end position="525"/>
    </location>
</feature>
<evidence type="ECO:0000256" key="5">
    <source>
        <dbReference type="PROSITE-ProRule" id="PRU00042"/>
    </source>
</evidence>
<dbReference type="SMART" id="SM00355">
    <property type="entry name" value="ZnF_C2H2"/>
    <property type="match status" value="11"/>
</dbReference>
<dbReference type="AlphaFoldDB" id="S2JQH9"/>
<name>S2JQH9_MUCC1</name>
<proteinExistence type="predicted"/>
<dbReference type="GO" id="GO:0005634">
    <property type="term" value="C:nucleus"/>
    <property type="evidence" value="ECO:0007669"/>
    <property type="project" value="TreeGrafter"/>
</dbReference>
<sequence length="582" mass="68515">MKLRNNTRRVAIVIKREEQREDIIKLEAAHPQCNSSQIPLFTVTNDTAINIKKEDSKDYISIDHINKEKSLTHINNYAQGFNGGTKNYYYQCHLCKEFKDSLQSVLDHRKTIHNMRGFRIIKHIDIEPNTDDPNNFCQTCEKTYSNKIAYRKHLKFTHHMALKRLSNIRKSNLTPDPENPDFYCCSCCRTYKDLYAYRNHLRRYHRMQLPSLCLTKNPGVFPDWNDPHFYCKSCNKVYRTVIIYRIHCVQVHNMKRPIKETPRNELPDLENPDFYCKTCNMAHQTEQAYRTHCHQKHMQALVSHGVVRLLADSNKHCNGCDKTFSNKGAYSSHLFIVHKINDESKLDASKLKPDIDDPNYYCRSCDKTLGCKETFQGHVRQRHGMGLSSQTEGEQKPDLNDPSNYCCVCKRTYSNKVNYHRHLIVRHGMRIPTYQKRNHKYLPDPLDPNWYCRICKIQCLSLSLYRQHCKRSHRMTLPSMKGKRKRAYVYPDAEINTQDPNHYCAKCDKAFKARFLYGNHLRRVHKLRLLARGGKLLNPNATIDLNDPNFYCAQCGRHFSSKSCFNKHINLKHKSLRAKHQN</sequence>
<dbReference type="OrthoDB" id="2288416at2759"/>
<dbReference type="Proteomes" id="UP000014254">
    <property type="component" value="Unassembled WGS sequence"/>
</dbReference>
<dbReference type="SMART" id="SM00451">
    <property type="entry name" value="ZnF_U1"/>
    <property type="match status" value="5"/>
</dbReference>
<accession>S2JQH9</accession>
<feature type="domain" description="C2H2-type" evidence="6">
    <location>
        <begin position="550"/>
        <end position="578"/>
    </location>
</feature>